<feature type="compositionally biased region" description="Polar residues" evidence="1">
    <location>
        <begin position="96"/>
        <end position="115"/>
    </location>
</feature>
<sequence length="133" mass="15429">MRMWSVMRSTEVNPRIVWTTTTLLGSIPLTTIGMRPFQRFKFKRSFRSRSSSPQLDCFRNRILTTLVSHSSNSCLLKTNLFWSSKFLQFLEKNHLPSKNSQSHQNQQCLRSSSNRKTIEPVSSAGKSFQREPS</sequence>
<protein>
    <submittedName>
        <fullName evidence="3">(northern house mosquito) hypothetical protein</fullName>
    </submittedName>
</protein>
<keyword evidence="2" id="KW-1133">Transmembrane helix</keyword>
<dbReference type="EMBL" id="HBUE01021161">
    <property type="protein sequence ID" value="CAG6452669.1"/>
    <property type="molecule type" value="Transcribed_RNA"/>
</dbReference>
<feature type="region of interest" description="Disordered" evidence="1">
    <location>
        <begin position="96"/>
        <end position="133"/>
    </location>
</feature>
<evidence type="ECO:0000256" key="2">
    <source>
        <dbReference type="SAM" id="Phobius"/>
    </source>
</evidence>
<organism evidence="3">
    <name type="scientific">Culex pipiens</name>
    <name type="common">House mosquito</name>
    <dbReference type="NCBI Taxonomy" id="7175"/>
    <lineage>
        <taxon>Eukaryota</taxon>
        <taxon>Metazoa</taxon>
        <taxon>Ecdysozoa</taxon>
        <taxon>Arthropoda</taxon>
        <taxon>Hexapoda</taxon>
        <taxon>Insecta</taxon>
        <taxon>Pterygota</taxon>
        <taxon>Neoptera</taxon>
        <taxon>Endopterygota</taxon>
        <taxon>Diptera</taxon>
        <taxon>Nematocera</taxon>
        <taxon>Culicoidea</taxon>
        <taxon>Culicidae</taxon>
        <taxon>Culicinae</taxon>
        <taxon>Culicini</taxon>
        <taxon>Culex</taxon>
        <taxon>Culex</taxon>
    </lineage>
</organism>
<evidence type="ECO:0000313" key="3">
    <source>
        <dbReference type="EMBL" id="CAG6452669.1"/>
    </source>
</evidence>
<keyword evidence="2" id="KW-0472">Membrane</keyword>
<name>A0A8D8F0Q4_CULPI</name>
<reference evidence="3" key="1">
    <citation type="submission" date="2021-05" db="EMBL/GenBank/DDBJ databases">
        <authorList>
            <person name="Alioto T."/>
            <person name="Alioto T."/>
            <person name="Gomez Garrido J."/>
        </authorList>
    </citation>
    <scope>NUCLEOTIDE SEQUENCE</scope>
</reference>
<dbReference type="AlphaFoldDB" id="A0A8D8F0Q4"/>
<keyword evidence="2" id="KW-0812">Transmembrane</keyword>
<proteinExistence type="predicted"/>
<accession>A0A8D8F0Q4</accession>
<evidence type="ECO:0000256" key="1">
    <source>
        <dbReference type="SAM" id="MobiDB-lite"/>
    </source>
</evidence>
<feature type="transmembrane region" description="Helical" evidence="2">
    <location>
        <begin position="16"/>
        <end position="37"/>
    </location>
</feature>